<feature type="transmembrane region" description="Helical" evidence="12">
    <location>
        <begin position="775"/>
        <end position="799"/>
    </location>
</feature>
<protein>
    <submittedName>
        <fullName evidence="14">Putative G-protein coupled receptor moody-like</fullName>
    </submittedName>
</protein>
<feature type="transmembrane region" description="Helical" evidence="12">
    <location>
        <begin position="515"/>
        <end position="538"/>
    </location>
</feature>
<proteinExistence type="inferred from homology"/>
<sequence>MRVDILLPLERRRSNNMPINCLRSVCCWGRVKGTGPHPTSQRTMALIGSRGLMLCIRVYRTSGSDDAVLRSTVFSGKLTGGNLELACLPFAMAARNFTSVAEILALGLSRPGVAPSASSWPSASGGEGWPSNSSHPSRLEDYRRVPEGGADAGPWGVAGATDAGSDTEAQRDNVSDALYSVYNAMSSGYISSENDSDVRLDSQEYHRLENQSVGAFSVGSRNEAFENARVGLVGNGEAESVAASAEVSVGEGGAASSFMGALLGFSPRAADDEGSLPSRNSSSIFRDVFNLTLDGGNETFGALESGDFQGLLGLQGAPYFSAYTYNGSHHGGNSTSEAETLFANYPPLLLDFAVFCCVLFIVLGVPGNLITIVALVKCKKVHNATAVFIINLTLSDLMFGVFNLPLAASLFGHRAWVHTGFLCQLFPILRYGLVAVSVFTVLAITINRYVMIAHPRLYHKLYTRSLLTIMVLATWAGAFGALVPTLLELWGTFGLDEAIGSCTILPDRDGKSPKVFLFVFAFVLPCVAICVCYARIFCIVHRADKKSHGATRGLINGKRRKRPVADPPHDPPTLQTLQTTPLHDRLQLETLVKLSTSRNSVRVEIVEPGEKSEKEKSEERDGGENGETAPKEPARTPSPLLTSGDTITDASSLLKTEVNGFSGQTSEESAAAVPVPSPIRVCPPTAPASPASERSEPRGYAIERRPSTISGFGGTFSHLRGTFRKTRAGSFIARQPDLSAKDRRLLKMILVIFISFVLCYLPITLIKTFSKDDNPVLNIVGLLLIYMTTCINPIIYVVMSSEYRQAYVSLLTCRRDTDATNRSALGPAASRYKVRVSPAGFPRHQN</sequence>
<dbReference type="PRINTS" id="PR00237">
    <property type="entry name" value="GPCRRHODOPSN"/>
</dbReference>
<dbReference type="SUPFAM" id="SSF81321">
    <property type="entry name" value="Family A G protein-coupled receptor-like"/>
    <property type="match status" value="1"/>
</dbReference>
<evidence type="ECO:0000256" key="11">
    <source>
        <dbReference type="SAM" id="MobiDB-lite"/>
    </source>
</evidence>
<dbReference type="PANTHER" id="PTHR24228:SF74">
    <property type="entry name" value="G-PROTEIN COUPLED RECEPTORS FAMILY 1 PROFILE DOMAIN-CONTAINING PROTEIN"/>
    <property type="match status" value="1"/>
</dbReference>
<evidence type="ECO:0000256" key="4">
    <source>
        <dbReference type="ARBA" id="ARBA00022692"/>
    </source>
</evidence>
<evidence type="ECO:0000256" key="8">
    <source>
        <dbReference type="ARBA" id="ARBA00023170"/>
    </source>
</evidence>
<feature type="region of interest" description="Disordered" evidence="11">
    <location>
        <begin position="603"/>
        <end position="646"/>
    </location>
</feature>
<dbReference type="PROSITE" id="PS00237">
    <property type="entry name" value="G_PROTEIN_RECEP_F1_1"/>
    <property type="match status" value="1"/>
</dbReference>
<dbReference type="GO" id="GO:0005886">
    <property type="term" value="C:plasma membrane"/>
    <property type="evidence" value="ECO:0007669"/>
    <property type="project" value="UniProtKB-SubCell"/>
</dbReference>
<feature type="transmembrane region" description="Helical" evidence="12">
    <location>
        <begin position="388"/>
        <end position="408"/>
    </location>
</feature>
<organism evidence="14 15">
    <name type="scientific">Penaeus vannamei</name>
    <name type="common">Whiteleg shrimp</name>
    <name type="synonym">Litopenaeus vannamei</name>
    <dbReference type="NCBI Taxonomy" id="6689"/>
    <lineage>
        <taxon>Eukaryota</taxon>
        <taxon>Metazoa</taxon>
        <taxon>Ecdysozoa</taxon>
        <taxon>Arthropoda</taxon>
        <taxon>Crustacea</taxon>
        <taxon>Multicrustacea</taxon>
        <taxon>Malacostraca</taxon>
        <taxon>Eumalacostraca</taxon>
        <taxon>Eucarida</taxon>
        <taxon>Decapoda</taxon>
        <taxon>Dendrobranchiata</taxon>
        <taxon>Penaeoidea</taxon>
        <taxon>Penaeidae</taxon>
        <taxon>Penaeus</taxon>
    </lineage>
</organism>
<keyword evidence="7 12" id="KW-0472">Membrane</keyword>
<feature type="region of interest" description="Disordered" evidence="11">
    <location>
        <begin position="662"/>
        <end position="700"/>
    </location>
</feature>
<keyword evidence="9 10" id="KW-0807">Transducer</keyword>
<keyword evidence="5 12" id="KW-1133">Transmembrane helix</keyword>
<keyword evidence="6 10" id="KW-0297">G-protein coupled receptor</keyword>
<comment type="caution">
    <text evidence="14">The sequence shown here is derived from an EMBL/GenBank/DDBJ whole genome shotgun (WGS) entry which is preliminary data.</text>
</comment>
<evidence type="ECO:0000256" key="1">
    <source>
        <dbReference type="ARBA" id="ARBA00004651"/>
    </source>
</evidence>
<keyword evidence="4 10" id="KW-0812">Transmembrane</keyword>
<evidence type="ECO:0000259" key="13">
    <source>
        <dbReference type="PROSITE" id="PS50262"/>
    </source>
</evidence>
<comment type="similarity">
    <text evidence="2 10">Belongs to the G-protein coupled receptor 1 family.</text>
</comment>
<keyword evidence="3" id="KW-1003">Cell membrane</keyword>
<dbReference type="STRING" id="6689.A0A3R7QIY5"/>
<comment type="subcellular location">
    <subcellularLocation>
        <location evidence="1">Cell membrane</location>
        <topology evidence="1">Multi-pass membrane protein</topology>
    </subcellularLocation>
</comment>
<dbReference type="SMART" id="SM01381">
    <property type="entry name" value="7TM_GPCR_Srsx"/>
    <property type="match status" value="1"/>
</dbReference>
<evidence type="ECO:0000256" key="2">
    <source>
        <dbReference type="ARBA" id="ARBA00010663"/>
    </source>
</evidence>
<dbReference type="PANTHER" id="PTHR24228">
    <property type="entry name" value="B2 BRADYKININ RECEPTOR/ANGIOTENSIN II RECEPTOR"/>
    <property type="match status" value="1"/>
</dbReference>
<dbReference type="Pfam" id="PF00001">
    <property type="entry name" value="7tm_1"/>
    <property type="match status" value="1"/>
</dbReference>
<dbReference type="PROSITE" id="PS50262">
    <property type="entry name" value="G_PROTEIN_RECEP_F1_2"/>
    <property type="match status" value="1"/>
</dbReference>
<feature type="region of interest" description="Disordered" evidence="11">
    <location>
        <begin position="116"/>
        <end position="170"/>
    </location>
</feature>
<accession>A0A3R7QIY5</accession>
<evidence type="ECO:0000256" key="6">
    <source>
        <dbReference type="ARBA" id="ARBA00023040"/>
    </source>
</evidence>
<feature type="transmembrane region" description="Helical" evidence="12">
    <location>
        <begin position="466"/>
        <end position="487"/>
    </location>
</feature>
<keyword evidence="15" id="KW-1185">Reference proteome</keyword>
<dbReference type="CDD" id="cd15210">
    <property type="entry name" value="7tmA_GPR84-like"/>
    <property type="match status" value="1"/>
</dbReference>
<evidence type="ECO:0000256" key="3">
    <source>
        <dbReference type="ARBA" id="ARBA00022475"/>
    </source>
</evidence>
<name>A0A3R7QIY5_PENVA</name>
<dbReference type="EMBL" id="QCYY01001125">
    <property type="protein sequence ID" value="ROT80371.1"/>
    <property type="molecule type" value="Genomic_DNA"/>
</dbReference>
<evidence type="ECO:0000256" key="10">
    <source>
        <dbReference type="RuleBase" id="RU000688"/>
    </source>
</evidence>
<evidence type="ECO:0000256" key="9">
    <source>
        <dbReference type="ARBA" id="ARBA00023224"/>
    </source>
</evidence>
<evidence type="ECO:0000256" key="5">
    <source>
        <dbReference type="ARBA" id="ARBA00022989"/>
    </source>
</evidence>
<feature type="compositionally biased region" description="Low complexity" evidence="11">
    <location>
        <begin position="572"/>
        <end position="581"/>
    </location>
</feature>
<dbReference type="Gene3D" id="1.20.1070.10">
    <property type="entry name" value="Rhodopsin 7-helix transmembrane proteins"/>
    <property type="match status" value="2"/>
</dbReference>
<evidence type="ECO:0000313" key="15">
    <source>
        <dbReference type="Proteomes" id="UP000283509"/>
    </source>
</evidence>
<dbReference type="InterPro" id="IPR017452">
    <property type="entry name" value="GPCR_Rhodpsn_7TM"/>
</dbReference>
<reference evidence="14 15" key="1">
    <citation type="submission" date="2018-04" db="EMBL/GenBank/DDBJ databases">
        <authorList>
            <person name="Zhang X."/>
            <person name="Yuan J."/>
            <person name="Li F."/>
            <person name="Xiang J."/>
        </authorList>
    </citation>
    <scope>NUCLEOTIDE SEQUENCE [LARGE SCALE GENOMIC DNA]</scope>
    <source>
        <tissue evidence="14">Muscle</tissue>
    </source>
</reference>
<feature type="compositionally biased region" description="Basic and acidic residues" evidence="11">
    <location>
        <begin position="137"/>
        <end position="146"/>
    </location>
</feature>
<feature type="transmembrane region" description="Helical" evidence="12">
    <location>
        <begin position="745"/>
        <end position="763"/>
    </location>
</feature>
<reference evidence="14 15" key="2">
    <citation type="submission" date="2019-01" db="EMBL/GenBank/DDBJ databases">
        <title>The decoding of complex shrimp genome reveals the adaptation for benthos swimmer, frequently molting mechanism and breeding impact on genome.</title>
        <authorList>
            <person name="Sun Y."/>
            <person name="Gao Y."/>
            <person name="Yu Y."/>
        </authorList>
    </citation>
    <scope>NUCLEOTIDE SEQUENCE [LARGE SCALE GENOMIC DNA]</scope>
    <source>
        <tissue evidence="14">Muscle</tissue>
    </source>
</reference>
<feature type="transmembrane region" description="Helical" evidence="12">
    <location>
        <begin position="352"/>
        <end position="376"/>
    </location>
</feature>
<dbReference type="InterPro" id="IPR000276">
    <property type="entry name" value="GPCR_Rhodpsn"/>
</dbReference>
<evidence type="ECO:0000313" key="14">
    <source>
        <dbReference type="EMBL" id="ROT80371.1"/>
    </source>
</evidence>
<dbReference type="AlphaFoldDB" id="A0A3R7QIY5"/>
<gene>
    <name evidence="14" type="ORF">C7M84_000898</name>
</gene>
<dbReference type="OrthoDB" id="10044919at2759"/>
<feature type="transmembrane region" description="Helical" evidence="12">
    <location>
        <begin position="428"/>
        <end position="446"/>
    </location>
</feature>
<dbReference type="Proteomes" id="UP000283509">
    <property type="component" value="Unassembled WGS sequence"/>
</dbReference>
<evidence type="ECO:0000256" key="7">
    <source>
        <dbReference type="ARBA" id="ARBA00023136"/>
    </source>
</evidence>
<evidence type="ECO:0000256" key="12">
    <source>
        <dbReference type="SAM" id="Phobius"/>
    </source>
</evidence>
<keyword evidence="8 10" id="KW-0675">Receptor</keyword>
<dbReference type="GO" id="GO:0004930">
    <property type="term" value="F:G protein-coupled receptor activity"/>
    <property type="evidence" value="ECO:0007669"/>
    <property type="project" value="UniProtKB-KW"/>
</dbReference>
<feature type="compositionally biased region" description="Basic and acidic residues" evidence="11">
    <location>
        <begin position="604"/>
        <end position="634"/>
    </location>
</feature>
<feature type="region of interest" description="Disordered" evidence="11">
    <location>
        <begin position="551"/>
        <end position="581"/>
    </location>
</feature>
<feature type="domain" description="G-protein coupled receptors family 1 profile" evidence="13">
    <location>
        <begin position="367"/>
        <end position="796"/>
    </location>
</feature>